<dbReference type="EMBL" id="AGEJ01000010">
    <property type="protein sequence ID" value="EMD17128.1"/>
    <property type="molecule type" value="Genomic_DNA"/>
</dbReference>
<dbReference type="PANTHER" id="PTHR36108:SF13">
    <property type="entry name" value="COLOSSIN-B-RELATED"/>
    <property type="match status" value="1"/>
</dbReference>
<feature type="signal peptide" evidence="4">
    <location>
        <begin position="1"/>
        <end position="30"/>
    </location>
</feature>
<dbReference type="Pfam" id="PF17802">
    <property type="entry name" value="SpaA"/>
    <property type="match status" value="3"/>
</dbReference>
<gene>
    <name evidence="7" type="ORF">HMPREF9943_00499</name>
</gene>
<evidence type="ECO:0000256" key="1">
    <source>
        <dbReference type="ARBA" id="ARBA00007257"/>
    </source>
</evidence>
<feature type="chain" id="PRO_5004022032" description="TQXA domain-containing protein" evidence="4">
    <location>
        <begin position="31"/>
        <end position="717"/>
    </location>
</feature>
<dbReference type="BioCyc" id="ECAT999415-HMP:GTTI-516-MONOMER"/>
<dbReference type="OrthoDB" id="1769694at2"/>
<evidence type="ECO:0000256" key="4">
    <source>
        <dbReference type="SAM" id="SignalP"/>
    </source>
</evidence>
<evidence type="ECO:0000313" key="8">
    <source>
        <dbReference type="Proteomes" id="UP000011758"/>
    </source>
</evidence>
<dbReference type="AlphaFoldDB" id="M2NFY5"/>
<feature type="domain" description="SpaA-like prealbumin fold" evidence="5">
    <location>
        <begin position="594"/>
        <end position="684"/>
    </location>
</feature>
<evidence type="ECO:0000259" key="6">
    <source>
        <dbReference type="Pfam" id="PF20610"/>
    </source>
</evidence>
<feature type="domain" description="SpaA-like prealbumin fold" evidence="5">
    <location>
        <begin position="499"/>
        <end position="586"/>
    </location>
</feature>
<dbReference type="InterPro" id="IPR041033">
    <property type="entry name" value="SpaA_PFL_dom_1"/>
</dbReference>
<dbReference type="InterPro" id="IPR013783">
    <property type="entry name" value="Ig-like_fold"/>
</dbReference>
<sequence>MLKRNLLNKIKVCFFIFGMIACQSCLNAFASSGYVVHGVSEAKNPKTGVISRTPIVTINGRTAFCVDHEKGIPKTGDGSASVYDNAIVRKILYYGYDGVSDKYWKEKNVTNNDVRRNITSLALDNVFNHQGKNYRSWYLTKDFYSWILKQPDINDAFLDFDKHYPKTVKKNNQQITEVITVTGSSDIHYTLSVPRNITINNLTSKERGQQVLIKGGDKFTLNAPLDYEGKVHLKDIKTGRTYQSLLFVNRDKKQQNFAYSKGWIEDHKHSAFLQAEFTASKGFLAITKKDSETHKIISSPSRWGIYQDSKCTGKIGEIKTDQHGYGKSQELKAGVYYVKELEAPLGYMLKSDIMKVFIEADKVTYLDSQQTANKPRKGHLHIKKSIPLIDNIYIDYRQIHFQLIAAKDIIRQDGSIVYHKGERIRFKDNRPSLEGKDYFTLNKQYQADVDNLWVGEYILKEISTDSHLKVNSQDITVSFSHQKHIYDVSKTLVNYPTVLRISKKDTGGQGIKGAKMILYKDQNHNHVLDRYDLKVKEWISTGREQVLEGLEKADYILHEEYAPFGYKKAEDIVFTLKDKNIRIDMIDDYAYKDIILVKKDSHHRTILNKDFIFGLYTDKDCRHLLAFAHGNLKTGEVIFKKLKYGTYYIKELKAPEGYQISKDVRKIVINDQFKQQSIDIINKKKTPVQTGDRLSLEMMSMGILVLFSLLCIRRLEH</sequence>
<comment type="similarity">
    <text evidence="1">Belongs to the serine-aspartate repeat-containing protein (SDr) family.</text>
</comment>
<keyword evidence="3 4" id="KW-0732">Signal</keyword>
<comment type="caution">
    <text evidence="7">The sequence shown here is derived from an EMBL/GenBank/DDBJ whole genome shotgun (WGS) entry which is preliminary data.</text>
</comment>
<organism evidence="7 8">
    <name type="scientific">Eggerthia catenaformis OT 569 = DSM 20559</name>
    <dbReference type="NCBI Taxonomy" id="999415"/>
    <lineage>
        <taxon>Bacteria</taxon>
        <taxon>Bacillati</taxon>
        <taxon>Bacillota</taxon>
        <taxon>Erysipelotrichia</taxon>
        <taxon>Erysipelotrichales</taxon>
        <taxon>Coprobacillaceae</taxon>
        <taxon>Eggerthia</taxon>
    </lineage>
</organism>
<proteinExistence type="inferred from homology"/>
<protein>
    <recommendedName>
        <fullName evidence="9">TQXA domain-containing protein</fullName>
    </recommendedName>
</protein>
<feature type="domain" description="SpaA-like prealbumin fold" evidence="5">
    <location>
        <begin position="284"/>
        <end position="366"/>
    </location>
</feature>
<evidence type="ECO:0000259" key="5">
    <source>
        <dbReference type="Pfam" id="PF17802"/>
    </source>
</evidence>
<dbReference type="PANTHER" id="PTHR36108">
    <property type="entry name" value="COLOSSIN-B-RELATED"/>
    <property type="match status" value="1"/>
</dbReference>
<keyword evidence="8" id="KW-1185">Reference proteome</keyword>
<evidence type="ECO:0000256" key="2">
    <source>
        <dbReference type="ARBA" id="ARBA00022525"/>
    </source>
</evidence>
<name>M2NFY5_9FIRM</name>
<dbReference type="PATRIC" id="fig|999415.3.peg.497"/>
<dbReference type="InterPro" id="IPR046751">
    <property type="entry name" value="TED_2"/>
</dbReference>
<dbReference type="STRING" id="999415.HMPREF9943_00499"/>
<dbReference type="PROSITE" id="PS51257">
    <property type="entry name" value="PROKAR_LIPOPROTEIN"/>
    <property type="match status" value="1"/>
</dbReference>
<evidence type="ECO:0008006" key="9">
    <source>
        <dbReference type="Google" id="ProtNLM"/>
    </source>
</evidence>
<keyword evidence="2" id="KW-0964">Secreted</keyword>
<dbReference type="Gene3D" id="2.60.40.10">
    <property type="entry name" value="Immunoglobulins"/>
    <property type="match status" value="3"/>
</dbReference>
<accession>M2NFY5</accession>
<dbReference type="Pfam" id="PF20610">
    <property type="entry name" value="TED_2"/>
    <property type="match status" value="1"/>
</dbReference>
<reference evidence="7 8" key="1">
    <citation type="submission" date="2013-02" db="EMBL/GenBank/DDBJ databases">
        <title>The Genome Sequence of Lactobacillus catenaformis F0143.</title>
        <authorList>
            <consortium name="The Broad Institute Genome Sequencing Platform"/>
            <person name="Earl A."/>
            <person name="Ward D."/>
            <person name="Feldgarden M."/>
            <person name="Gevers D."/>
            <person name="Izard J."/>
            <person name="Blanton J.M."/>
            <person name="Mathney J."/>
            <person name="Dewhirst F.E."/>
            <person name="Young S.K."/>
            <person name="Zeng Q."/>
            <person name="Gargeya S."/>
            <person name="Fitzgerald M."/>
            <person name="Haas B."/>
            <person name="Abouelleil A."/>
            <person name="Alvarado L."/>
            <person name="Arachchi H.M."/>
            <person name="Berlin A."/>
            <person name="Chapman S.B."/>
            <person name="Gearin G."/>
            <person name="Goldberg J."/>
            <person name="Griggs A."/>
            <person name="Gujja S."/>
            <person name="Hansen M."/>
            <person name="Heiman D."/>
            <person name="Howarth C."/>
            <person name="Larimer J."/>
            <person name="Lui A."/>
            <person name="MacDonald P.J.P."/>
            <person name="McCowen C."/>
            <person name="Montmayeur A."/>
            <person name="Murphy C."/>
            <person name="Neiman D."/>
            <person name="Pearson M."/>
            <person name="Priest M."/>
            <person name="Roberts A."/>
            <person name="Saif S."/>
            <person name="Shea T."/>
            <person name="Sisk P."/>
            <person name="Stolte C."/>
            <person name="Sykes S."/>
            <person name="Wortman J."/>
            <person name="Nusbaum C."/>
            <person name="Birren B."/>
        </authorList>
    </citation>
    <scope>NUCLEOTIDE SEQUENCE [LARGE SCALE GENOMIC DNA]</scope>
    <source>
        <strain evidence="7 8">OT 569</strain>
    </source>
</reference>
<dbReference type="Proteomes" id="UP000011758">
    <property type="component" value="Unassembled WGS sequence"/>
</dbReference>
<dbReference type="RefSeq" id="WP_004801700.1">
    <property type="nucleotide sequence ID" value="NZ_KB446647.1"/>
</dbReference>
<evidence type="ECO:0000313" key="7">
    <source>
        <dbReference type="EMBL" id="EMD17128.1"/>
    </source>
</evidence>
<evidence type="ECO:0000256" key="3">
    <source>
        <dbReference type="ARBA" id="ARBA00022729"/>
    </source>
</evidence>
<dbReference type="eggNOG" id="COG4932">
    <property type="taxonomic scope" value="Bacteria"/>
</dbReference>
<feature type="domain" description="Thioester" evidence="6">
    <location>
        <begin position="53"/>
        <end position="129"/>
    </location>
</feature>